<feature type="domain" description="MaoC-like" evidence="1">
    <location>
        <begin position="20"/>
        <end position="122"/>
    </location>
</feature>
<proteinExistence type="predicted"/>
<dbReference type="EMBL" id="LT629750">
    <property type="protein sequence ID" value="SDT11016.1"/>
    <property type="molecule type" value="Genomic_DNA"/>
</dbReference>
<keyword evidence="3" id="KW-1185">Reference proteome</keyword>
<dbReference type="Gene3D" id="3.10.129.10">
    <property type="entry name" value="Hotdog Thioesterase"/>
    <property type="match status" value="1"/>
</dbReference>
<evidence type="ECO:0000313" key="2">
    <source>
        <dbReference type="EMBL" id="SDT11016.1"/>
    </source>
</evidence>
<protein>
    <submittedName>
        <fullName evidence="2">Acyl dehydratase</fullName>
    </submittedName>
</protein>
<dbReference type="Pfam" id="PF01575">
    <property type="entry name" value="MaoC_dehydratas"/>
    <property type="match status" value="1"/>
</dbReference>
<dbReference type="CDD" id="cd03454">
    <property type="entry name" value="YdeM"/>
    <property type="match status" value="1"/>
</dbReference>
<dbReference type="RefSeq" id="WP_146688809.1">
    <property type="nucleotide sequence ID" value="NZ_LT629750.1"/>
</dbReference>
<dbReference type="Proteomes" id="UP000243904">
    <property type="component" value="Chromosome I"/>
</dbReference>
<evidence type="ECO:0000259" key="1">
    <source>
        <dbReference type="Pfam" id="PF01575"/>
    </source>
</evidence>
<organism evidence="2 3">
    <name type="scientific">Bradyrhizobium canariense</name>
    <dbReference type="NCBI Taxonomy" id="255045"/>
    <lineage>
        <taxon>Bacteria</taxon>
        <taxon>Pseudomonadati</taxon>
        <taxon>Pseudomonadota</taxon>
        <taxon>Alphaproteobacteria</taxon>
        <taxon>Hyphomicrobiales</taxon>
        <taxon>Nitrobacteraceae</taxon>
        <taxon>Bradyrhizobium</taxon>
    </lineage>
</organism>
<dbReference type="InterPro" id="IPR052342">
    <property type="entry name" value="MCH/BMMD"/>
</dbReference>
<dbReference type="InterPro" id="IPR029069">
    <property type="entry name" value="HotDog_dom_sf"/>
</dbReference>
<dbReference type="PANTHER" id="PTHR43664">
    <property type="entry name" value="MONOAMINE OXIDASE-RELATED"/>
    <property type="match status" value="1"/>
</dbReference>
<name>A0A1H1XQE7_9BRAD</name>
<dbReference type="SUPFAM" id="SSF54637">
    <property type="entry name" value="Thioesterase/thiol ester dehydrase-isomerase"/>
    <property type="match status" value="1"/>
</dbReference>
<gene>
    <name evidence="2" type="ORF">SAMN05444158_4420</name>
</gene>
<dbReference type="InterPro" id="IPR002539">
    <property type="entry name" value="MaoC-like_dom"/>
</dbReference>
<evidence type="ECO:0000313" key="3">
    <source>
        <dbReference type="Proteomes" id="UP000243904"/>
    </source>
</evidence>
<sequence>MTTSVFTVSIDDRYFEDYEVGAVFEFGPIEVSEAEIVSFAKRFDPQTMHIDPVKAARGRYSGLIASGWHTMGLMMRLFVDNYLSAVATLAAPGVDDVRWLQVVRPGDQLRLRVSILEARPSRSKPDRGLVVSRLEAVNQDNAIVSSLKAINLFLKRRQ</sequence>
<accession>A0A1H1XQE7</accession>
<dbReference type="PANTHER" id="PTHR43664:SF1">
    <property type="entry name" value="BETA-METHYLMALYL-COA DEHYDRATASE"/>
    <property type="match status" value="1"/>
</dbReference>
<reference evidence="3" key="1">
    <citation type="submission" date="2016-10" db="EMBL/GenBank/DDBJ databases">
        <authorList>
            <person name="Varghese N."/>
            <person name="Submissions S."/>
        </authorList>
    </citation>
    <scope>NUCLEOTIDE SEQUENCE [LARGE SCALE GENOMIC DNA]</scope>
    <source>
        <strain evidence="3">GAS369</strain>
    </source>
</reference>
<dbReference type="AlphaFoldDB" id="A0A1H1XQE7"/>